<accession>A0A8K0CWK8</accession>
<dbReference type="EMBL" id="VTPC01024124">
    <property type="protein sequence ID" value="KAF2891742.1"/>
    <property type="molecule type" value="Genomic_DNA"/>
</dbReference>
<keyword evidence="3" id="KW-1185">Reference proteome</keyword>
<reference evidence="2" key="1">
    <citation type="submission" date="2019-08" db="EMBL/GenBank/DDBJ databases">
        <title>The genome of the North American firefly Photinus pyralis.</title>
        <authorList>
            <consortium name="Photinus pyralis genome working group"/>
            <person name="Fallon T.R."/>
            <person name="Sander Lower S.E."/>
            <person name="Weng J.-K."/>
        </authorList>
    </citation>
    <scope>NUCLEOTIDE SEQUENCE</scope>
    <source>
        <strain evidence="2">TRF0915ILg1</strain>
        <tissue evidence="2">Whole body</tissue>
    </source>
</reference>
<name>A0A8K0CWK8_IGNLU</name>
<feature type="non-terminal residue" evidence="2">
    <location>
        <position position="1"/>
    </location>
</feature>
<feature type="region of interest" description="Disordered" evidence="1">
    <location>
        <begin position="1"/>
        <end position="27"/>
    </location>
</feature>
<protein>
    <submittedName>
        <fullName evidence="2">Uncharacterized protein</fullName>
    </submittedName>
</protein>
<gene>
    <name evidence="2" type="ORF">ILUMI_14431</name>
</gene>
<evidence type="ECO:0000256" key="1">
    <source>
        <dbReference type="SAM" id="MobiDB-lite"/>
    </source>
</evidence>
<proteinExistence type="predicted"/>
<dbReference type="AlphaFoldDB" id="A0A8K0CWK8"/>
<evidence type="ECO:0000313" key="2">
    <source>
        <dbReference type="EMBL" id="KAF2891742.1"/>
    </source>
</evidence>
<comment type="caution">
    <text evidence="2">The sequence shown here is derived from an EMBL/GenBank/DDBJ whole genome shotgun (WGS) entry which is preliminary data.</text>
</comment>
<organism evidence="2 3">
    <name type="scientific">Ignelater luminosus</name>
    <name type="common">Cucubano</name>
    <name type="synonym">Pyrophorus luminosus</name>
    <dbReference type="NCBI Taxonomy" id="2038154"/>
    <lineage>
        <taxon>Eukaryota</taxon>
        <taxon>Metazoa</taxon>
        <taxon>Ecdysozoa</taxon>
        <taxon>Arthropoda</taxon>
        <taxon>Hexapoda</taxon>
        <taxon>Insecta</taxon>
        <taxon>Pterygota</taxon>
        <taxon>Neoptera</taxon>
        <taxon>Endopterygota</taxon>
        <taxon>Coleoptera</taxon>
        <taxon>Polyphaga</taxon>
        <taxon>Elateriformia</taxon>
        <taxon>Elateroidea</taxon>
        <taxon>Elateridae</taxon>
        <taxon>Agrypninae</taxon>
        <taxon>Pyrophorini</taxon>
        <taxon>Ignelater</taxon>
    </lineage>
</organism>
<dbReference type="Proteomes" id="UP000801492">
    <property type="component" value="Unassembled WGS sequence"/>
</dbReference>
<evidence type="ECO:0000313" key="3">
    <source>
        <dbReference type="Proteomes" id="UP000801492"/>
    </source>
</evidence>
<feature type="compositionally biased region" description="Polar residues" evidence="1">
    <location>
        <begin position="1"/>
        <end position="10"/>
    </location>
</feature>
<sequence>LSSSEPQPESSHVCELPIEREPDSSRSYATEARFPIRAECRDLASNFIPIASV</sequence>